<dbReference type="Gene3D" id="3.60.21.10">
    <property type="match status" value="1"/>
</dbReference>
<evidence type="ECO:0000313" key="3">
    <source>
        <dbReference type="EMBL" id="MCC9629939.1"/>
    </source>
</evidence>
<dbReference type="InterPro" id="IPR011152">
    <property type="entry name" value="Pesterase_MJ0912"/>
</dbReference>
<name>A0A9X1SKM7_9BACT</name>
<reference evidence="3" key="1">
    <citation type="submission" date="2021-11" db="EMBL/GenBank/DDBJ databases">
        <title>Genome sequence.</title>
        <authorList>
            <person name="Sun Q."/>
        </authorList>
    </citation>
    <scope>NUCLEOTIDE SEQUENCE</scope>
    <source>
        <strain evidence="3">JC732</strain>
    </source>
</reference>
<proteinExistence type="inferred from homology"/>
<comment type="caution">
    <text evidence="3">The sequence shown here is derived from an EMBL/GenBank/DDBJ whole genome shotgun (WGS) entry which is preliminary data.</text>
</comment>
<dbReference type="Pfam" id="PF12850">
    <property type="entry name" value="Metallophos_2"/>
    <property type="match status" value="1"/>
</dbReference>
<comment type="similarity">
    <text evidence="1">Belongs to the metallophosphoesterase superfamily. YfcE family.</text>
</comment>
<dbReference type="Proteomes" id="UP001139103">
    <property type="component" value="Unassembled WGS sequence"/>
</dbReference>
<dbReference type="InterPro" id="IPR024654">
    <property type="entry name" value="Calcineurin-like_PHP_lpxH"/>
</dbReference>
<dbReference type="PANTHER" id="PTHR42850:SF2">
    <property type="entry name" value="BLL5683 PROTEIN"/>
    <property type="match status" value="1"/>
</dbReference>
<dbReference type="AlphaFoldDB" id="A0A9X1SKM7"/>
<dbReference type="EMBL" id="JAJKFT010000010">
    <property type="protein sequence ID" value="MCC9629939.1"/>
    <property type="molecule type" value="Genomic_DNA"/>
</dbReference>
<dbReference type="GO" id="GO:0016791">
    <property type="term" value="F:phosphatase activity"/>
    <property type="evidence" value="ECO:0007669"/>
    <property type="project" value="TreeGrafter"/>
</dbReference>
<dbReference type="GO" id="GO:0005737">
    <property type="term" value="C:cytoplasm"/>
    <property type="evidence" value="ECO:0007669"/>
    <property type="project" value="TreeGrafter"/>
</dbReference>
<feature type="domain" description="Calcineurin-like phosphoesterase" evidence="2">
    <location>
        <begin position="2"/>
        <end position="210"/>
    </location>
</feature>
<dbReference type="SUPFAM" id="SSF56300">
    <property type="entry name" value="Metallo-dependent phosphatases"/>
    <property type="match status" value="1"/>
</dbReference>
<dbReference type="CDD" id="cd00838">
    <property type="entry name" value="MPP_superfamily"/>
    <property type="match status" value="1"/>
</dbReference>
<dbReference type="PIRSF" id="PIRSF000883">
    <property type="entry name" value="Pesterase_MJ0912"/>
    <property type="match status" value="1"/>
</dbReference>
<sequence length="246" mass="27476">MIAILSDIHGNLEALEAVLADAENQRATRFICLGDVIGYGPDPIACLRHAQRFDVTLTGDWEWGVISPDPQHWLPNLFRRITLLRETILAEPDGERLLTWIAGRSDSHRCDSCLFVHGSPASCRDYLFPEDIYNSQKMDRFSQLADGVCINGHTHLGGVFDRSTSGEWEFASSESLEEKAIPLQSPMILNVGSVGQPRDGDPRALYVLMDKGTFRFRRVEYDYGLTASKLRDGGDDMDGDRLACGR</sequence>
<organism evidence="3 4">
    <name type="scientific">Blastopirellula sediminis</name>
    <dbReference type="NCBI Taxonomy" id="2894196"/>
    <lineage>
        <taxon>Bacteria</taxon>
        <taxon>Pseudomonadati</taxon>
        <taxon>Planctomycetota</taxon>
        <taxon>Planctomycetia</taxon>
        <taxon>Pirellulales</taxon>
        <taxon>Pirellulaceae</taxon>
        <taxon>Blastopirellula</taxon>
    </lineage>
</organism>
<accession>A0A9X1SKM7</accession>
<dbReference type="InterPro" id="IPR029052">
    <property type="entry name" value="Metallo-depent_PP-like"/>
</dbReference>
<protein>
    <submittedName>
        <fullName evidence="3">Metallophosphatase family protein</fullName>
    </submittedName>
</protein>
<evidence type="ECO:0000313" key="4">
    <source>
        <dbReference type="Proteomes" id="UP001139103"/>
    </source>
</evidence>
<evidence type="ECO:0000259" key="2">
    <source>
        <dbReference type="Pfam" id="PF12850"/>
    </source>
</evidence>
<dbReference type="RefSeq" id="WP_230220648.1">
    <property type="nucleotide sequence ID" value="NZ_JAJKFT010000010.1"/>
</dbReference>
<gene>
    <name evidence="3" type="ORF">LOC68_16225</name>
</gene>
<evidence type="ECO:0000256" key="1">
    <source>
        <dbReference type="ARBA" id="ARBA00008950"/>
    </source>
</evidence>
<dbReference type="InterPro" id="IPR050126">
    <property type="entry name" value="Ap4A_hydrolase"/>
</dbReference>
<dbReference type="PANTHER" id="PTHR42850">
    <property type="entry name" value="METALLOPHOSPHOESTERASE"/>
    <property type="match status" value="1"/>
</dbReference>
<keyword evidence="4" id="KW-1185">Reference proteome</keyword>